<protein>
    <recommendedName>
        <fullName evidence="1">HEPN AbiJ-N-terminal domain-containing protein</fullName>
    </recommendedName>
</protein>
<dbReference type="InterPro" id="IPR049503">
    <property type="entry name" value="AbiJ_NTD4"/>
</dbReference>
<organism evidence="2 3">
    <name type="scientific">Candidatus Scatousia excrementigallinarum</name>
    <dbReference type="NCBI Taxonomy" id="2840935"/>
    <lineage>
        <taxon>Bacteria</taxon>
        <taxon>Candidatus Scatousia</taxon>
    </lineage>
</organism>
<evidence type="ECO:0000259" key="1">
    <source>
        <dbReference type="Pfam" id="PF18863"/>
    </source>
</evidence>
<reference evidence="2" key="1">
    <citation type="submission" date="2020-10" db="EMBL/GenBank/DDBJ databases">
        <authorList>
            <person name="Gilroy R."/>
        </authorList>
    </citation>
    <scope>NUCLEOTIDE SEQUENCE</scope>
    <source>
        <strain evidence="2">6276</strain>
    </source>
</reference>
<sequence>MDYYTQRHGMRKPINKTYIIDESKYALLFDCCSRYKKYLAWKYPVECPDGNGIVECDDEKLETDLLYEIPTLYRSNNGKVVIPGKNVWDSKQYDQYALLDYVEFIRVNCRDIKNSNWHSFYKHNDLSFATTDRIGAEFEKEINEIFEKTGLLYRFNEEHIIERIEENGVLDKTIVEHIEVISEIGVKELLKDAIVLHQTPNPKAQKDSVEKIWDALERLKTYYGSDKRKSANQLVNDMSGGNISFKDLFDEEFKKLTEIGNNFRIRHHETDKIEITDYKYNDYFFNRCLSLIALAIQYLK</sequence>
<dbReference type="Pfam" id="PF18863">
    <property type="entry name" value="AbiJ_NTD4"/>
    <property type="match status" value="1"/>
</dbReference>
<dbReference type="EMBL" id="DVIU01000059">
    <property type="protein sequence ID" value="HIS35560.1"/>
    <property type="molecule type" value="Genomic_DNA"/>
</dbReference>
<proteinExistence type="predicted"/>
<comment type="caution">
    <text evidence="2">The sequence shown here is derived from an EMBL/GenBank/DDBJ whole genome shotgun (WGS) entry which is preliminary data.</text>
</comment>
<evidence type="ECO:0000313" key="3">
    <source>
        <dbReference type="Proteomes" id="UP000823928"/>
    </source>
</evidence>
<reference evidence="2" key="2">
    <citation type="journal article" date="2021" name="PeerJ">
        <title>Extensive microbial diversity within the chicken gut microbiome revealed by metagenomics and culture.</title>
        <authorList>
            <person name="Gilroy R."/>
            <person name="Ravi A."/>
            <person name="Getino M."/>
            <person name="Pursley I."/>
            <person name="Horton D.L."/>
            <person name="Alikhan N.F."/>
            <person name="Baker D."/>
            <person name="Gharbi K."/>
            <person name="Hall N."/>
            <person name="Watson M."/>
            <person name="Adriaenssens E.M."/>
            <person name="Foster-Nyarko E."/>
            <person name="Jarju S."/>
            <person name="Secka A."/>
            <person name="Antonio M."/>
            <person name="Oren A."/>
            <person name="Chaudhuri R.R."/>
            <person name="La Ragione R."/>
            <person name="Hildebrand F."/>
            <person name="Pallen M.J."/>
        </authorList>
    </citation>
    <scope>NUCLEOTIDE SEQUENCE</scope>
    <source>
        <strain evidence="2">6276</strain>
    </source>
</reference>
<name>A0A9D1EX88_9BACT</name>
<dbReference type="AlphaFoldDB" id="A0A9D1EX88"/>
<evidence type="ECO:0000313" key="2">
    <source>
        <dbReference type="EMBL" id="HIS35560.1"/>
    </source>
</evidence>
<dbReference type="Proteomes" id="UP000823928">
    <property type="component" value="Unassembled WGS sequence"/>
</dbReference>
<accession>A0A9D1EX88</accession>
<feature type="domain" description="HEPN AbiJ-N-terminal" evidence="1">
    <location>
        <begin position="2"/>
        <end position="167"/>
    </location>
</feature>
<gene>
    <name evidence="2" type="ORF">IAC10_02865</name>
</gene>